<dbReference type="GO" id="GO:0046872">
    <property type="term" value="F:metal ion binding"/>
    <property type="evidence" value="ECO:0007669"/>
    <property type="project" value="UniProtKB-KW"/>
</dbReference>
<evidence type="ECO:0000256" key="14">
    <source>
        <dbReference type="ARBA" id="ARBA00023136"/>
    </source>
</evidence>
<evidence type="ECO:0000256" key="10">
    <source>
        <dbReference type="ARBA" id="ARBA00022833"/>
    </source>
</evidence>
<dbReference type="Gene3D" id="3.40.50.300">
    <property type="entry name" value="P-loop containing nucleotide triphosphate hydrolases"/>
    <property type="match status" value="1"/>
</dbReference>
<comment type="subcellular location">
    <subcellularLocation>
        <location evidence="3">Membrane</location>
    </subcellularLocation>
    <subcellularLocation>
        <location evidence="2">Mitochondrion</location>
    </subcellularLocation>
</comment>
<evidence type="ECO:0000256" key="6">
    <source>
        <dbReference type="ARBA" id="ARBA00022670"/>
    </source>
</evidence>
<proteinExistence type="inferred from homology"/>
<dbReference type="FunFam" id="1.10.8.60:FF:000001">
    <property type="entry name" value="ATP-dependent zinc metalloprotease FtsH"/>
    <property type="match status" value="1"/>
</dbReference>
<gene>
    <name evidence="17" type="ORF">ALAG00032_LOCUS11060</name>
</gene>
<comment type="cofactor">
    <cofactor evidence="1">
        <name>Zn(2+)</name>
        <dbReference type="ChEBI" id="CHEBI:29105"/>
    </cofactor>
</comment>
<keyword evidence="11" id="KW-0067">ATP-binding</keyword>
<dbReference type="InterPro" id="IPR003960">
    <property type="entry name" value="ATPase_AAA_CS"/>
</dbReference>
<evidence type="ECO:0000256" key="5">
    <source>
        <dbReference type="ARBA" id="ARBA00010550"/>
    </source>
</evidence>
<evidence type="ECO:0000313" key="17">
    <source>
        <dbReference type="EMBL" id="CAE0370296.1"/>
    </source>
</evidence>
<sequence>MLLRNQIFRRQVNPLLHSQRGITGWFRNIALKRLERTADAEPNNASAQLSFLRALGRDYPDAALARIETIRTGRTLKEPGFVEEVQREYLKAFVASGRLENAGAVTQIREALRTLQNDGTETDRDAIQENVPPITSGITSQTVFPPPVYTTGNKPLEVSVVAASWWTQLWRTLRVVLIAFLALSALGAIMDDRGLSSRLGANTAIHTAESSDKRFDDVVGVDEAKSELEELVMYLKDPERFTRLGGKLPKGCLLTGPPGTGKTLLARAVAGEAGVPFFYASGSEFEEMYVGVGARRVRDLFEAAKKRAPCIVFIDEIDAVGGSRHLKEQQAMKMTLNQLLVEMDGFEQTAGVIVLGATNLADSLDPALLRPGRFDKHVVVPLPDVAGRRQILQLHAAKVPLAVDADLEALARGTPGMSGADLSNLINQAALKAALDGALAVDTAALDFAKDKILMGAERRSAVLDEHTLKTTAYHEGGHALVALKSPAADPVHKATIMPRGRALGMVQQLPEGDQTSFSKRQMLARLDVCMGGRVAEQLVFGDDEVTSGASSDIYQATRLAKSMVTKWGFSTSLGVLYAASPGDNDPGGYRISPQTAAAVDAEVKAILDGAYARATTILTNHRDALNAIAAALLDKETLTGEELKAIVAKHSSPANTTDNTKISNTSKRASPKPPRSHLDTPIRHPGRRGLSARDDSIEKRN</sequence>
<evidence type="ECO:0000256" key="3">
    <source>
        <dbReference type="ARBA" id="ARBA00004370"/>
    </source>
</evidence>
<comment type="similarity">
    <text evidence="5">In the N-terminal section; belongs to the AAA ATPase family.</text>
</comment>
<dbReference type="InterPro" id="IPR003593">
    <property type="entry name" value="AAA+_ATPase"/>
</dbReference>
<keyword evidence="13" id="KW-0496">Mitochondrion</keyword>
<evidence type="ECO:0000256" key="8">
    <source>
        <dbReference type="ARBA" id="ARBA00022741"/>
    </source>
</evidence>
<dbReference type="Pfam" id="PF00004">
    <property type="entry name" value="AAA"/>
    <property type="match status" value="1"/>
</dbReference>
<dbReference type="CDD" id="cd19501">
    <property type="entry name" value="RecA-like_FtsH"/>
    <property type="match status" value="1"/>
</dbReference>
<organism evidence="17">
    <name type="scientific">Aureoumbra lagunensis</name>
    <dbReference type="NCBI Taxonomy" id="44058"/>
    <lineage>
        <taxon>Eukaryota</taxon>
        <taxon>Sar</taxon>
        <taxon>Stramenopiles</taxon>
        <taxon>Ochrophyta</taxon>
        <taxon>Pelagophyceae</taxon>
        <taxon>Pelagomonadales</taxon>
        <taxon>Aureoumbra</taxon>
    </lineage>
</organism>
<dbReference type="Pfam" id="PF01434">
    <property type="entry name" value="Peptidase_M41"/>
    <property type="match status" value="1"/>
</dbReference>
<accession>A0A7S3NP87</accession>
<dbReference type="GO" id="GO:0005524">
    <property type="term" value="F:ATP binding"/>
    <property type="evidence" value="ECO:0007669"/>
    <property type="project" value="UniProtKB-KW"/>
</dbReference>
<dbReference type="Pfam" id="PF17862">
    <property type="entry name" value="AAA_lid_3"/>
    <property type="match status" value="1"/>
</dbReference>
<dbReference type="GO" id="GO:0016887">
    <property type="term" value="F:ATP hydrolysis activity"/>
    <property type="evidence" value="ECO:0007669"/>
    <property type="project" value="InterPro"/>
</dbReference>
<evidence type="ECO:0000256" key="15">
    <source>
        <dbReference type="SAM" id="MobiDB-lite"/>
    </source>
</evidence>
<feature type="domain" description="AAA+ ATPase" evidence="16">
    <location>
        <begin position="248"/>
        <end position="384"/>
    </location>
</feature>
<dbReference type="AlphaFoldDB" id="A0A7S3NP87"/>
<name>A0A7S3NP87_9STRA</name>
<keyword evidence="6" id="KW-0645">Protease</keyword>
<dbReference type="InterPro" id="IPR027417">
    <property type="entry name" value="P-loop_NTPase"/>
</dbReference>
<dbReference type="GO" id="GO:0005739">
    <property type="term" value="C:mitochondrion"/>
    <property type="evidence" value="ECO:0007669"/>
    <property type="project" value="UniProtKB-SubCell"/>
</dbReference>
<dbReference type="GO" id="GO:0004222">
    <property type="term" value="F:metalloendopeptidase activity"/>
    <property type="evidence" value="ECO:0007669"/>
    <property type="project" value="InterPro"/>
</dbReference>
<dbReference type="GO" id="GO:0016020">
    <property type="term" value="C:membrane"/>
    <property type="evidence" value="ECO:0007669"/>
    <property type="project" value="UniProtKB-SubCell"/>
</dbReference>
<dbReference type="FunFam" id="3.40.50.300:FF:000175">
    <property type="entry name" value="ATP-dependent zinc metalloprotease FTSH 4"/>
    <property type="match status" value="1"/>
</dbReference>
<dbReference type="InterPro" id="IPR037219">
    <property type="entry name" value="Peptidase_M41-like"/>
</dbReference>
<evidence type="ECO:0000256" key="2">
    <source>
        <dbReference type="ARBA" id="ARBA00004173"/>
    </source>
</evidence>
<comment type="similarity">
    <text evidence="4">In the C-terminal section; belongs to the peptidase M41 family.</text>
</comment>
<dbReference type="SUPFAM" id="SSF52540">
    <property type="entry name" value="P-loop containing nucleoside triphosphate hydrolases"/>
    <property type="match status" value="1"/>
</dbReference>
<dbReference type="EMBL" id="HBIJ01016600">
    <property type="protein sequence ID" value="CAE0370296.1"/>
    <property type="molecule type" value="Transcribed_RNA"/>
</dbReference>
<dbReference type="FunFam" id="1.20.58.760:FF:000002">
    <property type="entry name" value="ATP-dependent zinc metalloprotease FtsH"/>
    <property type="match status" value="1"/>
</dbReference>
<reference evidence="17" key="1">
    <citation type="submission" date="2021-01" db="EMBL/GenBank/DDBJ databases">
        <authorList>
            <person name="Corre E."/>
            <person name="Pelletier E."/>
            <person name="Niang G."/>
            <person name="Scheremetjew M."/>
            <person name="Finn R."/>
            <person name="Kale V."/>
            <person name="Holt S."/>
            <person name="Cochrane G."/>
            <person name="Meng A."/>
            <person name="Brown T."/>
            <person name="Cohen L."/>
        </authorList>
    </citation>
    <scope>NUCLEOTIDE SEQUENCE</scope>
    <source>
        <strain evidence="17">CCMP1510</strain>
    </source>
</reference>
<dbReference type="PANTHER" id="PTHR23076">
    <property type="entry name" value="METALLOPROTEASE M41 FTSH"/>
    <property type="match status" value="1"/>
</dbReference>
<dbReference type="InterPro" id="IPR000642">
    <property type="entry name" value="Peptidase_M41"/>
</dbReference>
<feature type="compositionally biased region" description="Basic and acidic residues" evidence="15">
    <location>
        <begin position="692"/>
        <end position="702"/>
    </location>
</feature>
<dbReference type="SUPFAM" id="SSF140990">
    <property type="entry name" value="FtsH protease domain-like"/>
    <property type="match status" value="1"/>
</dbReference>
<dbReference type="InterPro" id="IPR003959">
    <property type="entry name" value="ATPase_AAA_core"/>
</dbReference>
<keyword evidence="10" id="KW-0862">Zinc</keyword>
<evidence type="ECO:0000256" key="13">
    <source>
        <dbReference type="ARBA" id="ARBA00023128"/>
    </source>
</evidence>
<dbReference type="Gene3D" id="1.20.58.760">
    <property type="entry name" value="Peptidase M41"/>
    <property type="match status" value="1"/>
</dbReference>
<evidence type="ECO:0000256" key="4">
    <source>
        <dbReference type="ARBA" id="ARBA00010044"/>
    </source>
</evidence>
<dbReference type="PANTHER" id="PTHR23076:SF97">
    <property type="entry name" value="ATP-DEPENDENT ZINC METALLOPROTEASE YME1L1"/>
    <property type="match status" value="1"/>
</dbReference>
<feature type="compositionally biased region" description="Polar residues" evidence="15">
    <location>
        <begin position="653"/>
        <end position="669"/>
    </location>
</feature>
<dbReference type="PROSITE" id="PS00674">
    <property type="entry name" value="AAA"/>
    <property type="match status" value="1"/>
</dbReference>
<protein>
    <recommendedName>
        <fullName evidence="16">AAA+ ATPase domain-containing protein</fullName>
    </recommendedName>
</protein>
<evidence type="ECO:0000259" key="16">
    <source>
        <dbReference type="SMART" id="SM00382"/>
    </source>
</evidence>
<dbReference type="InterPro" id="IPR005936">
    <property type="entry name" value="FtsH"/>
</dbReference>
<keyword evidence="9" id="KW-0378">Hydrolase</keyword>
<evidence type="ECO:0000256" key="1">
    <source>
        <dbReference type="ARBA" id="ARBA00001947"/>
    </source>
</evidence>
<evidence type="ECO:0000256" key="11">
    <source>
        <dbReference type="ARBA" id="ARBA00022840"/>
    </source>
</evidence>
<feature type="region of interest" description="Disordered" evidence="15">
    <location>
        <begin position="650"/>
        <end position="702"/>
    </location>
</feature>
<keyword evidence="7" id="KW-0479">Metal-binding</keyword>
<dbReference type="Gene3D" id="1.10.8.60">
    <property type="match status" value="1"/>
</dbReference>
<dbReference type="InterPro" id="IPR041569">
    <property type="entry name" value="AAA_lid_3"/>
</dbReference>
<dbReference type="HAMAP" id="MF_01458">
    <property type="entry name" value="FtsH"/>
    <property type="match status" value="1"/>
</dbReference>
<keyword evidence="8" id="KW-0547">Nucleotide-binding</keyword>
<dbReference type="SMART" id="SM00382">
    <property type="entry name" value="AAA"/>
    <property type="match status" value="1"/>
</dbReference>
<evidence type="ECO:0000256" key="9">
    <source>
        <dbReference type="ARBA" id="ARBA00022801"/>
    </source>
</evidence>
<dbReference type="GO" id="GO:0004176">
    <property type="term" value="F:ATP-dependent peptidase activity"/>
    <property type="evidence" value="ECO:0007669"/>
    <property type="project" value="InterPro"/>
</dbReference>
<dbReference type="NCBIfam" id="TIGR01241">
    <property type="entry name" value="FtsH_fam"/>
    <property type="match status" value="1"/>
</dbReference>
<evidence type="ECO:0000256" key="7">
    <source>
        <dbReference type="ARBA" id="ARBA00022723"/>
    </source>
</evidence>
<evidence type="ECO:0000256" key="12">
    <source>
        <dbReference type="ARBA" id="ARBA00023049"/>
    </source>
</evidence>
<keyword evidence="12" id="KW-0482">Metalloprotease</keyword>
<keyword evidence="14" id="KW-0472">Membrane</keyword>
<dbReference type="GO" id="GO:0006508">
    <property type="term" value="P:proteolysis"/>
    <property type="evidence" value="ECO:0007669"/>
    <property type="project" value="UniProtKB-KW"/>
</dbReference>